<keyword evidence="3" id="KW-1185">Reference proteome</keyword>
<evidence type="ECO:0000313" key="3">
    <source>
        <dbReference type="Proteomes" id="UP000009192"/>
    </source>
</evidence>
<keyword evidence="1" id="KW-0732">Signal</keyword>
<dbReference type="KEGG" id="dmo:Dmoj_GI23493"/>
<dbReference type="CDD" id="cd23992">
    <property type="entry name" value="PBP_GOBP"/>
    <property type="match status" value="1"/>
</dbReference>
<gene>
    <name evidence="2" type="primary">Dmoj\Obp84a</name>
    <name evidence="2" type="ORF">Dmoj_GI23493</name>
</gene>
<evidence type="ECO:0000256" key="1">
    <source>
        <dbReference type="SAM" id="SignalP"/>
    </source>
</evidence>
<dbReference type="Pfam" id="PF01395">
    <property type="entry name" value="PBP_GOBP"/>
    <property type="match status" value="1"/>
</dbReference>
<feature type="signal peptide" evidence="1">
    <location>
        <begin position="1"/>
        <end position="22"/>
    </location>
</feature>
<reference evidence="2" key="1">
    <citation type="journal article" date="2007" name="Nature">
        <title>Evolution of genes and genomes on the Drosophila phylogeny.</title>
        <authorList>
            <consortium name="Drosophila 12 Genomes Consortium"/>
            <person name="Clark A.G."/>
            <person name="Eisen M.B."/>
            <person name="Smith D.R."/>
            <person name="Bergman C.M."/>
            <person name="Oliver B."/>
            <person name="Markow T.A."/>
            <person name="Kaufman T.C."/>
            <person name="Kellis M."/>
            <person name="Gelbart W."/>
            <person name="Iyer V.N."/>
            <person name="Pollard D.A."/>
            <person name="Sackton T.B."/>
            <person name="Larracuente A.M."/>
            <person name="Singh N.D."/>
            <person name="Abad J.P."/>
            <person name="Abt D.N."/>
            <person name="Adryan B."/>
            <person name="Aguade M."/>
            <person name="Akashi H."/>
            <person name="Anderson W.W."/>
            <person name="Aquadro C.F."/>
            <person name="Ardell D.H."/>
            <person name="Arguello R."/>
            <person name="Artieri C.G."/>
            <person name="Barbash D.A."/>
            <person name="Barker D."/>
            <person name="Barsanti P."/>
            <person name="Batterham P."/>
            <person name="Batzoglou S."/>
            <person name="Begun D."/>
            <person name="Bhutkar A."/>
            <person name="Blanco E."/>
            <person name="Bosak S.A."/>
            <person name="Bradley R.K."/>
            <person name="Brand A.D."/>
            <person name="Brent M.R."/>
            <person name="Brooks A.N."/>
            <person name="Brown R.H."/>
            <person name="Butlin R.K."/>
            <person name="Caggese C."/>
            <person name="Calvi B.R."/>
            <person name="Bernardo de Carvalho A."/>
            <person name="Caspi A."/>
            <person name="Castrezana S."/>
            <person name="Celniker S.E."/>
            <person name="Chang J.L."/>
            <person name="Chapple C."/>
            <person name="Chatterji S."/>
            <person name="Chinwalla A."/>
            <person name="Civetta A."/>
            <person name="Clifton S.W."/>
            <person name="Comeron J.M."/>
            <person name="Costello J.C."/>
            <person name="Coyne J.A."/>
            <person name="Daub J."/>
            <person name="David R.G."/>
            <person name="Delcher A.L."/>
            <person name="Delehaunty K."/>
            <person name="Do C.B."/>
            <person name="Ebling H."/>
            <person name="Edwards K."/>
            <person name="Eickbush T."/>
            <person name="Evans J.D."/>
            <person name="Filipski A."/>
            <person name="Findeiss S."/>
            <person name="Freyhult E."/>
            <person name="Fulton L."/>
            <person name="Fulton R."/>
            <person name="Garcia A.C."/>
            <person name="Gardiner A."/>
            <person name="Garfield D.A."/>
            <person name="Garvin B.E."/>
            <person name="Gibson G."/>
            <person name="Gilbert D."/>
            <person name="Gnerre S."/>
            <person name="Godfrey J."/>
            <person name="Good R."/>
            <person name="Gotea V."/>
            <person name="Gravely B."/>
            <person name="Greenberg A.J."/>
            <person name="Griffiths-Jones S."/>
            <person name="Gross S."/>
            <person name="Guigo R."/>
            <person name="Gustafson E.A."/>
            <person name="Haerty W."/>
            <person name="Hahn M.W."/>
            <person name="Halligan D.L."/>
            <person name="Halpern A.L."/>
            <person name="Halter G.M."/>
            <person name="Han M.V."/>
            <person name="Heger A."/>
            <person name="Hillier L."/>
            <person name="Hinrichs A.S."/>
            <person name="Holmes I."/>
            <person name="Hoskins R.A."/>
            <person name="Hubisz M.J."/>
            <person name="Hultmark D."/>
            <person name="Huntley M.A."/>
            <person name="Jaffe D.B."/>
            <person name="Jagadeeshan S."/>
            <person name="Jeck W.R."/>
            <person name="Johnson J."/>
            <person name="Jones C.D."/>
            <person name="Jordan W.C."/>
            <person name="Karpen G.H."/>
            <person name="Kataoka E."/>
            <person name="Keightley P.D."/>
            <person name="Kheradpour P."/>
            <person name="Kirkness E.F."/>
            <person name="Koerich L.B."/>
            <person name="Kristiansen K."/>
            <person name="Kudrna D."/>
            <person name="Kulathinal R.J."/>
            <person name="Kumar S."/>
            <person name="Kwok R."/>
            <person name="Lander E."/>
            <person name="Langley C.H."/>
            <person name="Lapoint R."/>
            <person name="Lazzaro B.P."/>
            <person name="Lee S.J."/>
            <person name="Levesque L."/>
            <person name="Li R."/>
            <person name="Lin C.F."/>
            <person name="Lin M.F."/>
            <person name="Lindblad-Toh K."/>
            <person name="Llopart A."/>
            <person name="Long M."/>
            <person name="Low L."/>
            <person name="Lozovsky E."/>
            <person name="Lu J."/>
            <person name="Luo M."/>
            <person name="Machado C.A."/>
            <person name="Makalowski W."/>
            <person name="Marzo M."/>
            <person name="Matsuda M."/>
            <person name="Matzkin L."/>
            <person name="McAllister B."/>
            <person name="McBride C.S."/>
            <person name="McKernan B."/>
            <person name="McKernan K."/>
            <person name="Mendez-Lago M."/>
            <person name="Minx P."/>
            <person name="Mollenhauer M.U."/>
            <person name="Montooth K."/>
            <person name="Mount S.M."/>
            <person name="Mu X."/>
            <person name="Myers E."/>
            <person name="Negre B."/>
            <person name="Newfeld S."/>
            <person name="Nielsen R."/>
            <person name="Noor M.A."/>
            <person name="O'Grady P."/>
            <person name="Pachter L."/>
            <person name="Papaceit M."/>
            <person name="Parisi M.J."/>
            <person name="Parisi M."/>
            <person name="Parts L."/>
            <person name="Pedersen J.S."/>
            <person name="Pesole G."/>
            <person name="Phillippy A.M."/>
            <person name="Ponting C.P."/>
            <person name="Pop M."/>
            <person name="Porcelli D."/>
            <person name="Powell J.R."/>
            <person name="Prohaska S."/>
            <person name="Pruitt K."/>
            <person name="Puig M."/>
            <person name="Quesneville H."/>
            <person name="Ram K.R."/>
            <person name="Rand D."/>
            <person name="Rasmussen M.D."/>
            <person name="Reed L.K."/>
            <person name="Reenan R."/>
            <person name="Reily A."/>
            <person name="Remington K.A."/>
            <person name="Rieger T.T."/>
            <person name="Ritchie M.G."/>
            <person name="Robin C."/>
            <person name="Rogers Y.H."/>
            <person name="Rohde C."/>
            <person name="Rozas J."/>
            <person name="Rubenfield M.J."/>
            <person name="Ruiz A."/>
            <person name="Russo S."/>
            <person name="Salzberg S.L."/>
            <person name="Sanchez-Gracia A."/>
            <person name="Saranga D.J."/>
            <person name="Sato H."/>
            <person name="Schaeffer S.W."/>
            <person name="Schatz M.C."/>
            <person name="Schlenke T."/>
            <person name="Schwartz R."/>
            <person name="Segarra C."/>
            <person name="Singh R.S."/>
            <person name="Sirot L."/>
            <person name="Sirota M."/>
            <person name="Sisneros N.B."/>
            <person name="Smith C.D."/>
            <person name="Smith T.F."/>
            <person name="Spieth J."/>
            <person name="Stage D.E."/>
            <person name="Stark A."/>
            <person name="Stephan W."/>
            <person name="Strausberg R.L."/>
            <person name="Strempel S."/>
            <person name="Sturgill D."/>
            <person name="Sutton G."/>
            <person name="Sutton G.G."/>
            <person name="Tao W."/>
            <person name="Teichmann S."/>
            <person name="Tobari Y.N."/>
            <person name="Tomimura Y."/>
            <person name="Tsolas J.M."/>
            <person name="Valente V.L."/>
            <person name="Venter E."/>
            <person name="Venter J.C."/>
            <person name="Vicario S."/>
            <person name="Vieira F.G."/>
            <person name="Vilella A.J."/>
            <person name="Villasante A."/>
            <person name="Walenz B."/>
            <person name="Wang J."/>
            <person name="Wasserman M."/>
            <person name="Watts T."/>
            <person name="Wilson D."/>
            <person name="Wilson R.K."/>
            <person name="Wing R.A."/>
            <person name="Wolfner M.F."/>
            <person name="Wong A."/>
            <person name="Wong G.K."/>
            <person name="Wu C.I."/>
            <person name="Wu G."/>
            <person name="Yamamoto D."/>
            <person name="Yang H.P."/>
            <person name="Yang S.P."/>
            <person name="Yorke J.A."/>
            <person name="Yoshida K."/>
            <person name="Zdobnov E."/>
            <person name="Zhang P."/>
            <person name="Zhang Y."/>
            <person name="Zimin A.V."/>
            <person name="Baldwin J."/>
            <person name="Abdouelleil A."/>
            <person name="Abdulkadir J."/>
            <person name="Abebe A."/>
            <person name="Abera B."/>
            <person name="Abreu J."/>
            <person name="Acer S.C."/>
            <person name="Aftuck L."/>
            <person name="Alexander A."/>
            <person name="An P."/>
            <person name="Anderson E."/>
            <person name="Anderson S."/>
            <person name="Arachi H."/>
            <person name="Azer M."/>
            <person name="Bachantsang P."/>
            <person name="Barry A."/>
            <person name="Bayul T."/>
            <person name="Berlin A."/>
            <person name="Bessette D."/>
            <person name="Bloom T."/>
            <person name="Blye J."/>
            <person name="Boguslavskiy L."/>
            <person name="Bonnet C."/>
            <person name="Boukhgalter B."/>
            <person name="Bourzgui I."/>
            <person name="Brown A."/>
            <person name="Cahill P."/>
            <person name="Channer S."/>
            <person name="Cheshatsang Y."/>
            <person name="Chuda L."/>
            <person name="Citroen M."/>
            <person name="Collymore A."/>
            <person name="Cooke P."/>
            <person name="Costello M."/>
            <person name="D'Aco K."/>
            <person name="Daza R."/>
            <person name="De Haan G."/>
            <person name="DeGray S."/>
            <person name="DeMaso C."/>
            <person name="Dhargay N."/>
            <person name="Dooley K."/>
            <person name="Dooley E."/>
            <person name="Doricent M."/>
            <person name="Dorje P."/>
            <person name="Dorjee K."/>
            <person name="Dupes A."/>
            <person name="Elong R."/>
            <person name="Falk J."/>
            <person name="Farina A."/>
            <person name="Faro S."/>
            <person name="Ferguson D."/>
            <person name="Fisher S."/>
            <person name="Foley C.D."/>
            <person name="Franke A."/>
            <person name="Friedrich D."/>
            <person name="Gadbois L."/>
            <person name="Gearin G."/>
            <person name="Gearin C.R."/>
            <person name="Giannoukos G."/>
            <person name="Goode T."/>
            <person name="Graham J."/>
            <person name="Grandbois E."/>
            <person name="Grewal S."/>
            <person name="Gyaltsen K."/>
            <person name="Hafez N."/>
            <person name="Hagos B."/>
            <person name="Hall J."/>
            <person name="Henson C."/>
            <person name="Hollinger A."/>
            <person name="Honan T."/>
            <person name="Huard M.D."/>
            <person name="Hughes L."/>
            <person name="Hurhula B."/>
            <person name="Husby M.E."/>
            <person name="Kamat A."/>
            <person name="Kanga B."/>
            <person name="Kashin S."/>
            <person name="Khazanovich D."/>
            <person name="Kisner P."/>
            <person name="Lance K."/>
            <person name="Lara M."/>
            <person name="Lee W."/>
            <person name="Lennon N."/>
            <person name="Letendre F."/>
            <person name="LeVine R."/>
            <person name="Lipovsky A."/>
            <person name="Liu X."/>
            <person name="Liu J."/>
            <person name="Liu S."/>
            <person name="Lokyitsang T."/>
            <person name="Lokyitsang Y."/>
            <person name="Lubonja R."/>
            <person name="Lui A."/>
            <person name="MacDonald P."/>
            <person name="Magnisalis V."/>
            <person name="Maru K."/>
            <person name="Matthews C."/>
            <person name="McCusker W."/>
            <person name="McDonough S."/>
            <person name="Mehta T."/>
            <person name="Meldrim J."/>
            <person name="Meneus L."/>
            <person name="Mihai O."/>
            <person name="Mihalev A."/>
            <person name="Mihova T."/>
            <person name="Mittelman R."/>
            <person name="Mlenga V."/>
            <person name="Montmayeur A."/>
            <person name="Mulrain L."/>
            <person name="Navidi A."/>
            <person name="Naylor J."/>
            <person name="Negash T."/>
            <person name="Nguyen T."/>
            <person name="Nguyen N."/>
            <person name="Nicol R."/>
            <person name="Norbu C."/>
            <person name="Norbu N."/>
            <person name="Novod N."/>
            <person name="O'Neill B."/>
            <person name="Osman S."/>
            <person name="Markiewicz E."/>
            <person name="Oyono O.L."/>
            <person name="Patti C."/>
            <person name="Phunkhang P."/>
            <person name="Pierre F."/>
            <person name="Priest M."/>
            <person name="Raghuraman S."/>
            <person name="Rege F."/>
            <person name="Reyes R."/>
            <person name="Rise C."/>
            <person name="Rogov P."/>
            <person name="Ross K."/>
            <person name="Ryan E."/>
            <person name="Settipalli S."/>
            <person name="Shea T."/>
            <person name="Sherpa N."/>
            <person name="Shi L."/>
            <person name="Shih D."/>
            <person name="Sparrow T."/>
            <person name="Spaulding J."/>
            <person name="Stalker J."/>
            <person name="Stange-Thomann N."/>
            <person name="Stavropoulos S."/>
            <person name="Stone C."/>
            <person name="Strader C."/>
            <person name="Tesfaye S."/>
            <person name="Thomson T."/>
            <person name="Thoulutsang Y."/>
            <person name="Thoulutsang D."/>
            <person name="Topham K."/>
            <person name="Topping I."/>
            <person name="Tsamla T."/>
            <person name="Vassiliev H."/>
            <person name="Vo A."/>
            <person name="Wangchuk T."/>
            <person name="Wangdi T."/>
            <person name="Weiand M."/>
            <person name="Wilkinson J."/>
            <person name="Wilson A."/>
            <person name="Yadav S."/>
            <person name="Young G."/>
            <person name="Yu Q."/>
            <person name="Zembek L."/>
            <person name="Zhong D."/>
            <person name="Zimmer A."/>
            <person name="Zwirko Z."/>
            <person name="Jaffe D.B."/>
            <person name="Alvarez P."/>
            <person name="Brockman W."/>
            <person name="Butler J."/>
            <person name="Chin C."/>
            <person name="Gnerre S."/>
            <person name="Grabherr M."/>
            <person name="Kleber M."/>
            <person name="Mauceli E."/>
            <person name="MacCallum I."/>
        </authorList>
    </citation>
    <scope>NUCLEOTIDE SEQUENCE [LARGE SCALE GENOMIC DNA]</scope>
    <source>
        <strain evidence="2">TSC#15081-1352.22</strain>
    </source>
</reference>
<dbReference type="InterPro" id="IPR036728">
    <property type="entry name" value="PBP_GOBP_sf"/>
</dbReference>
<dbReference type="SUPFAM" id="SSF47565">
    <property type="entry name" value="Insect pheromone/odorant-binding proteins"/>
    <property type="match status" value="1"/>
</dbReference>
<dbReference type="Gene3D" id="1.10.238.20">
    <property type="entry name" value="Pheromone/general odorant binding protein domain"/>
    <property type="match status" value="1"/>
</dbReference>
<dbReference type="OrthoDB" id="8184571at2759"/>
<dbReference type="AlphaFoldDB" id="B4K6A1"/>
<dbReference type="FunCoup" id="B4K6A1">
    <property type="interactions" value="32"/>
</dbReference>
<dbReference type="Proteomes" id="UP000009192">
    <property type="component" value="Unassembled WGS sequence"/>
</dbReference>
<sequence>MSRLHLLKVLFLCGLCLSELRADDLEIDADTPEVQSQFHAAFLEARTACAEEFLLPYEMFPISVALLSTLSLSGGLVSALSDRAKDNGDIFIINYDSFDGDVDDISTTTEAPRDPDYIDFDAIMHGCNASFITTMSNVLQFNNTGKLADETDLTSMCYFRCFFEKAGLVENFRLVPNIVRKYMWPATGDSIEYCESQGINEQNACKRTYAIAQCAMMRALTDARNKPMV</sequence>
<dbReference type="eggNOG" id="ENOG502SG48">
    <property type="taxonomic scope" value="Eukaryota"/>
</dbReference>
<protein>
    <submittedName>
        <fullName evidence="2">Odorant-binding protein 84a</fullName>
    </submittedName>
</protein>
<dbReference type="GO" id="GO:0005549">
    <property type="term" value="F:odorant binding"/>
    <property type="evidence" value="ECO:0007669"/>
    <property type="project" value="InterPro"/>
</dbReference>
<feature type="chain" id="PRO_5006456287" evidence="1">
    <location>
        <begin position="23"/>
        <end position="229"/>
    </location>
</feature>
<evidence type="ECO:0000313" key="2">
    <source>
        <dbReference type="EMBL" id="EDW14151.2"/>
    </source>
</evidence>
<organism evidence="2 3">
    <name type="scientific">Drosophila mojavensis</name>
    <name type="common">Fruit fly</name>
    <dbReference type="NCBI Taxonomy" id="7230"/>
    <lineage>
        <taxon>Eukaryota</taxon>
        <taxon>Metazoa</taxon>
        <taxon>Ecdysozoa</taxon>
        <taxon>Arthropoda</taxon>
        <taxon>Hexapoda</taxon>
        <taxon>Insecta</taxon>
        <taxon>Pterygota</taxon>
        <taxon>Neoptera</taxon>
        <taxon>Endopterygota</taxon>
        <taxon>Diptera</taxon>
        <taxon>Brachycera</taxon>
        <taxon>Muscomorpha</taxon>
        <taxon>Ephydroidea</taxon>
        <taxon>Drosophilidae</taxon>
        <taxon>Drosophila</taxon>
    </lineage>
</organism>
<dbReference type="InParanoid" id="B4K6A1"/>
<dbReference type="SMR" id="B4K6A1"/>
<reference evidence="2" key="3">
    <citation type="submission" date="2008-06" db="EMBL/GenBank/DDBJ databases">
        <authorList>
            <consortium name="FlyBase"/>
        </authorList>
    </citation>
    <scope>NUCLEOTIDE SEQUENCE</scope>
    <source>
        <strain evidence="2">TSC#15081-1352.22</strain>
    </source>
</reference>
<name>B4K6A1_DROMO</name>
<dbReference type="SMART" id="SM00708">
    <property type="entry name" value="PhBP"/>
    <property type="match status" value="1"/>
</dbReference>
<dbReference type="HOGENOM" id="CLU_109094_0_0_1"/>
<reference evidence="2" key="2">
    <citation type="journal article" date="2008" name="Bioinformatics">
        <title>Assembly reconciliation.</title>
        <authorList>
            <person name="Zimin A.V."/>
            <person name="Smith D.R."/>
            <person name="Sutton G."/>
            <person name="Yorke J.A."/>
        </authorList>
    </citation>
    <scope>NUCLEOTIDE SEQUENCE</scope>
    <source>
        <strain evidence="2">TSC#15081-1352.22</strain>
    </source>
</reference>
<proteinExistence type="predicted"/>
<accession>B4K6A1</accession>
<dbReference type="EMBL" id="CH933806">
    <property type="protein sequence ID" value="EDW14151.2"/>
    <property type="molecule type" value="Genomic_DNA"/>
</dbReference>
<dbReference type="InterPro" id="IPR006170">
    <property type="entry name" value="PBP/GOBP"/>
</dbReference>